<dbReference type="Proteomes" id="UP000594435">
    <property type="component" value="Chromosome 1"/>
</dbReference>
<dbReference type="CDD" id="cd00299">
    <property type="entry name" value="GST_C_family"/>
    <property type="match status" value="1"/>
</dbReference>
<dbReference type="RefSeq" id="WP_045570580.1">
    <property type="nucleotide sequence ID" value="NZ_CP065217.1"/>
</dbReference>
<dbReference type="Gene3D" id="1.20.1050.10">
    <property type="match status" value="1"/>
</dbReference>
<organism evidence="1 2">
    <name type="scientific">Vibrio navarrensis</name>
    <dbReference type="NCBI Taxonomy" id="29495"/>
    <lineage>
        <taxon>Bacteria</taxon>
        <taxon>Pseudomonadati</taxon>
        <taxon>Pseudomonadota</taxon>
        <taxon>Gammaproteobacteria</taxon>
        <taxon>Vibrionales</taxon>
        <taxon>Vibrionaceae</taxon>
        <taxon>Vibrio</taxon>
    </lineage>
</organism>
<gene>
    <name evidence="1" type="ORF">I3X05_02990</name>
</gene>
<name>A0AAJ4LV40_9VIBR</name>
<reference evidence="1 2" key="1">
    <citation type="submission" date="2020-11" db="EMBL/GenBank/DDBJ databases">
        <title>Complete and Circularized Genome Assembly of a human isolate of Vibrio navarrensis biotype pommerensis with MiSeq and MinION Sequence Data.</title>
        <authorList>
            <person name="Schwartz K."/>
            <person name="Borowiak M."/>
            <person name="Deneke C."/>
            <person name="Balau V."/>
            <person name="Metelmann C."/>
            <person name="Strauch E."/>
        </authorList>
    </citation>
    <scope>NUCLEOTIDE SEQUENCE [LARGE SCALE GENOMIC DNA]</scope>
    <source>
        <strain evidence="1 2">20-VB00237</strain>
    </source>
</reference>
<dbReference type="AlphaFoldDB" id="A0AAJ4LV40"/>
<evidence type="ECO:0000313" key="2">
    <source>
        <dbReference type="Proteomes" id="UP000594435"/>
    </source>
</evidence>
<dbReference type="InterPro" id="IPR036282">
    <property type="entry name" value="Glutathione-S-Trfase_C_sf"/>
</dbReference>
<evidence type="ECO:0000313" key="1">
    <source>
        <dbReference type="EMBL" id="QPL54144.1"/>
    </source>
</evidence>
<sequence length="108" mass="12014">MLPLLVCREASPSVGAPLHVRYRPERTLLYQLSARGFIAIVEQQLSHSQWLVGEYYSMADSMLTPFLDHLEGIPVLDEQGPIIAAGSVCADYLQRVRARSSAWVLAES</sequence>
<protein>
    <submittedName>
        <fullName evidence="1">Glutathione S-transferase domain-containing protein</fullName>
    </submittedName>
</protein>
<dbReference type="SUPFAM" id="SSF47616">
    <property type="entry name" value="GST C-terminal domain-like"/>
    <property type="match status" value="1"/>
</dbReference>
<accession>A0AAJ4LV40</accession>
<proteinExistence type="predicted"/>
<dbReference type="EMBL" id="CP065217">
    <property type="protein sequence ID" value="QPL54144.1"/>
    <property type="molecule type" value="Genomic_DNA"/>
</dbReference>